<dbReference type="AlphaFoldDB" id="A0A6A5M6E6"/>
<name>A0A6A5M6E6_LUPAL</name>
<evidence type="ECO:0000256" key="1">
    <source>
        <dbReference type="SAM" id="MobiDB-lite"/>
    </source>
</evidence>
<dbReference type="EMBL" id="WOCE01000025">
    <property type="protein sequence ID" value="KAE9585057.1"/>
    <property type="molecule type" value="Genomic_DNA"/>
</dbReference>
<dbReference type="Proteomes" id="UP000447434">
    <property type="component" value="Chromosome 25"/>
</dbReference>
<keyword evidence="3" id="KW-1185">Reference proteome</keyword>
<evidence type="ECO:0000313" key="2">
    <source>
        <dbReference type="EMBL" id="KAE9585057.1"/>
    </source>
</evidence>
<sequence length="90" mass="10041">MKRASPSNTTNHVNNQQQVPGSHPPQGQAYPTATNVSAPPPVDYYPSKDGGPAEYPQRRVSHKTKRLCSNFWTRCCACFCRNIGLDECFE</sequence>
<comment type="caution">
    <text evidence="2">The sequence shown here is derived from an EMBL/GenBank/DDBJ whole genome shotgun (WGS) entry which is preliminary data.</text>
</comment>
<feature type="compositionally biased region" description="Low complexity" evidence="1">
    <location>
        <begin position="8"/>
        <end position="19"/>
    </location>
</feature>
<evidence type="ECO:0000313" key="3">
    <source>
        <dbReference type="Proteomes" id="UP000447434"/>
    </source>
</evidence>
<organism evidence="2 3">
    <name type="scientific">Lupinus albus</name>
    <name type="common">White lupine</name>
    <name type="synonym">Lupinus termis</name>
    <dbReference type="NCBI Taxonomy" id="3870"/>
    <lineage>
        <taxon>Eukaryota</taxon>
        <taxon>Viridiplantae</taxon>
        <taxon>Streptophyta</taxon>
        <taxon>Embryophyta</taxon>
        <taxon>Tracheophyta</taxon>
        <taxon>Spermatophyta</taxon>
        <taxon>Magnoliopsida</taxon>
        <taxon>eudicotyledons</taxon>
        <taxon>Gunneridae</taxon>
        <taxon>Pentapetalae</taxon>
        <taxon>rosids</taxon>
        <taxon>fabids</taxon>
        <taxon>Fabales</taxon>
        <taxon>Fabaceae</taxon>
        <taxon>Papilionoideae</taxon>
        <taxon>50 kb inversion clade</taxon>
        <taxon>genistoids sensu lato</taxon>
        <taxon>core genistoids</taxon>
        <taxon>Genisteae</taxon>
        <taxon>Lupinus</taxon>
    </lineage>
</organism>
<reference evidence="3" key="1">
    <citation type="journal article" date="2020" name="Nat. Commun.">
        <title>Genome sequence of the cluster root forming white lupin.</title>
        <authorList>
            <person name="Hufnagel B."/>
            <person name="Marques A."/>
            <person name="Soriano A."/>
            <person name="Marques L."/>
            <person name="Divol F."/>
            <person name="Doumas P."/>
            <person name="Sallet E."/>
            <person name="Mancinotti D."/>
            <person name="Carrere S."/>
            <person name="Marande W."/>
            <person name="Arribat S."/>
            <person name="Keller J."/>
            <person name="Huneau C."/>
            <person name="Blein T."/>
            <person name="Aime D."/>
            <person name="Laguerre M."/>
            <person name="Taylor J."/>
            <person name="Schubert V."/>
            <person name="Nelson M."/>
            <person name="Geu-Flores F."/>
            <person name="Crespi M."/>
            <person name="Gallardo-Guerrero K."/>
            <person name="Delaux P.-M."/>
            <person name="Salse J."/>
            <person name="Berges H."/>
            <person name="Guyot R."/>
            <person name="Gouzy J."/>
            <person name="Peret B."/>
        </authorList>
    </citation>
    <scope>NUCLEOTIDE SEQUENCE [LARGE SCALE GENOMIC DNA]</scope>
    <source>
        <strain evidence="3">cv. Amiga</strain>
    </source>
</reference>
<accession>A0A6A5M6E6</accession>
<feature type="region of interest" description="Disordered" evidence="1">
    <location>
        <begin position="1"/>
        <end position="59"/>
    </location>
</feature>
<protein>
    <submittedName>
        <fullName evidence="2">Uncharacterized protein</fullName>
    </submittedName>
</protein>
<gene>
    <name evidence="2" type="ORF">Lalb_Chr25g0284961</name>
</gene>
<proteinExistence type="predicted"/>